<dbReference type="EMBL" id="JMQP01000002">
    <property type="protein sequence ID" value="KIS35818.1"/>
    <property type="molecule type" value="Genomic_DNA"/>
</dbReference>
<comment type="caution">
    <text evidence="2">The sequence shown here is derived from an EMBL/GenBank/DDBJ whole genome shotgun (WGS) entry which is preliminary data.</text>
</comment>
<sequence length="280" mass="32830">MESDFIRNNFMLKKYLISLDKDIQRRKLFFSQKNTEDFQIFSAINTMQKNWDELAAIFNIEQFKAHYFRNVTKGEIGCTLSHLSVYQKIVEDNDIAEDSYALVCEDDALFHSDFQQNLTALLSEKLEAEIILLGQSKINNFNDTDLEINYPTTFSFLCKKTGNVNYAFPYKSYFAGTVGYLIKKSAARRFIQQISQNKPFWLADDFLLFEQNFNIRNKVVRPLIVIENPVLISNLESVRGSLSNNLLKKLMKYPLKKSLRLRKIWLIKGRNYVKHYCAFL</sequence>
<feature type="domain" description="Glycosyl transferase family 25" evidence="1">
    <location>
        <begin position="11"/>
        <end position="206"/>
    </location>
</feature>
<proteinExistence type="predicted"/>
<dbReference type="CDD" id="cd06532">
    <property type="entry name" value="Glyco_transf_25"/>
    <property type="match status" value="1"/>
</dbReference>
<dbReference type="Pfam" id="PF01755">
    <property type="entry name" value="Glyco_transf_25"/>
    <property type="match status" value="1"/>
</dbReference>
<dbReference type="GO" id="GO:0016740">
    <property type="term" value="F:transferase activity"/>
    <property type="evidence" value="ECO:0007669"/>
    <property type="project" value="UniProtKB-KW"/>
</dbReference>
<dbReference type="AlphaFoldDB" id="A0A158SY74"/>
<name>A0A158SY74_HAEIF</name>
<dbReference type="InterPro" id="IPR002654">
    <property type="entry name" value="Glyco_trans_25"/>
</dbReference>
<dbReference type="PATRIC" id="fig|727.582.peg.1311"/>
<evidence type="ECO:0000313" key="3">
    <source>
        <dbReference type="Proteomes" id="UP000050700"/>
    </source>
</evidence>
<protein>
    <submittedName>
        <fullName evidence="2">Glycosyltransferase family 25 (LPS biosynthesis protein)</fullName>
    </submittedName>
</protein>
<keyword evidence="2" id="KW-0808">Transferase</keyword>
<evidence type="ECO:0000313" key="2">
    <source>
        <dbReference type="EMBL" id="KIS35818.1"/>
    </source>
</evidence>
<evidence type="ECO:0000259" key="1">
    <source>
        <dbReference type="Pfam" id="PF01755"/>
    </source>
</evidence>
<accession>A0A158SY74</accession>
<gene>
    <name evidence="2" type="ORF">NTHI1209_01430</name>
</gene>
<reference evidence="2 3" key="1">
    <citation type="submission" date="2014-05" db="EMBL/GenBank/DDBJ databases">
        <title>Methylome analysis of the phasevarions of Haemophilus influenzae.</title>
        <authorList>
            <person name="Atack J.M."/>
            <person name="Fox K.L."/>
            <person name="Power P.M."/>
            <person name="Clark T."/>
            <person name="Jurcisek J."/>
            <person name="Korlach J."/>
            <person name="Bakaletz L.O."/>
            <person name="Jennings M.P."/>
        </authorList>
    </citation>
    <scope>NUCLEOTIDE SEQUENCE [LARGE SCALE GENOMIC DNA]</scope>
    <source>
        <strain evidence="2 3">1209</strain>
    </source>
</reference>
<dbReference type="Proteomes" id="UP000050700">
    <property type="component" value="Unassembled WGS sequence"/>
</dbReference>
<organism evidence="2 3">
    <name type="scientific">Haemophilus influenzae</name>
    <dbReference type="NCBI Taxonomy" id="727"/>
    <lineage>
        <taxon>Bacteria</taxon>
        <taxon>Pseudomonadati</taxon>
        <taxon>Pseudomonadota</taxon>
        <taxon>Gammaproteobacteria</taxon>
        <taxon>Pasteurellales</taxon>
        <taxon>Pasteurellaceae</taxon>
        <taxon>Haemophilus</taxon>
    </lineage>
</organism>